<organism evidence="1 2">
    <name type="scientific">Sphaeroforma arctica JP610</name>
    <dbReference type="NCBI Taxonomy" id="667725"/>
    <lineage>
        <taxon>Eukaryota</taxon>
        <taxon>Ichthyosporea</taxon>
        <taxon>Ichthyophonida</taxon>
        <taxon>Sphaeroforma</taxon>
    </lineage>
</organism>
<sequence length="96" mass="11029">MTPIPCVACRLQVDLAINTTDTGNIVQSSTDDEMTMMFEDLVVQLEWFDGGPIFLNDHRGIGVERFGKVFYNEVLEAKRLTMKKVYVKVKEMHIFL</sequence>
<proteinExistence type="predicted"/>
<evidence type="ECO:0000313" key="2">
    <source>
        <dbReference type="Proteomes" id="UP000054560"/>
    </source>
</evidence>
<accession>A0A0L0GBU4</accession>
<dbReference type="AlphaFoldDB" id="A0A0L0GBU4"/>
<name>A0A0L0GBU4_9EUKA</name>
<evidence type="ECO:0000313" key="1">
    <source>
        <dbReference type="EMBL" id="KNC86379.1"/>
    </source>
</evidence>
<reference evidence="1 2" key="1">
    <citation type="submission" date="2011-02" db="EMBL/GenBank/DDBJ databases">
        <title>The Genome Sequence of Sphaeroforma arctica JP610.</title>
        <authorList>
            <consortium name="The Broad Institute Genome Sequencing Platform"/>
            <person name="Russ C."/>
            <person name="Cuomo C."/>
            <person name="Young S.K."/>
            <person name="Zeng Q."/>
            <person name="Gargeya S."/>
            <person name="Alvarado L."/>
            <person name="Berlin A."/>
            <person name="Chapman S.B."/>
            <person name="Chen Z."/>
            <person name="Freedman E."/>
            <person name="Gellesch M."/>
            <person name="Goldberg J."/>
            <person name="Griggs A."/>
            <person name="Gujja S."/>
            <person name="Heilman E."/>
            <person name="Heiman D."/>
            <person name="Howarth C."/>
            <person name="Mehta T."/>
            <person name="Neiman D."/>
            <person name="Pearson M."/>
            <person name="Roberts A."/>
            <person name="Saif S."/>
            <person name="Shea T."/>
            <person name="Shenoy N."/>
            <person name="Sisk P."/>
            <person name="Stolte C."/>
            <person name="Sykes S."/>
            <person name="White J."/>
            <person name="Yandava C."/>
            <person name="Burger G."/>
            <person name="Gray M.W."/>
            <person name="Holland P.W.H."/>
            <person name="King N."/>
            <person name="Lang F.B.F."/>
            <person name="Roger A.J."/>
            <person name="Ruiz-Trillo I."/>
            <person name="Haas B."/>
            <person name="Nusbaum C."/>
            <person name="Birren B."/>
        </authorList>
    </citation>
    <scope>NUCLEOTIDE SEQUENCE [LARGE SCALE GENOMIC DNA]</scope>
    <source>
        <strain evidence="1 2">JP610</strain>
    </source>
</reference>
<gene>
    <name evidence="1" type="ORF">SARC_01474</name>
</gene>
<keyword evidence="2" id="KW-1185">Reference proteome</keyword>
<dbReference type="Proteomes" id="UP000054560">
    <property type="component" value="Unassembled WGS sequence"/>
</dbReference>
<dbReference type="RefSeq" id="XP_014160281.1">
    <property type="nucleotide sequence ID" value="XM_014304806.1"/>
</dbReference>
<dbReference type="GeneID" id="25901978"/>
<protein>
    <submittedName>
        <fullName evidence="1">Uncharacterized protein</fullName>
    </submittedName>
</protein>
<dbReference type="EMBL" id="KQ241654">
    <property type="protein sequence ID" value="KNC86379.1"/>
    <property type="molecule type" value="Genomic_DNA"/>
</dbReference>